<dbReference type="eggNOG" id="KOG0255">
    <property type="taxonomic scope" value="Eukaryota"/>
</dbReference>
<keyword evidence="2 6" id="KW-0812">Transmembrane</keyword>
<dbReference type="Pfam" id="PF07690">
    <property type="entry name" value="MFS_1"/>
    <property type="match status" value="1"/>
</dbReference>
<feature type="transmembrane region" description="Helical" evidence="6">
    <location>
        <begin position="199"/>
        <end position="220"/>
    </location>
</feature>
<dbReference type="GO" id="GO:0042908">
    <property type="term" value="P:xenobiotic transport"/>
    <property type="evidence" value="ECO:0007669"/>
    <property type="project" value="UniProtKB-ARBA"/>
</dbReference>
<evidence type="ECO:0000259" key="7">
    <source>
        <dbReference type="PROSITE" id="PS50850"/>
    </source>
</evidence>
<dbReference type="InterPro" id="IPR020846">
    <property type="entry name" value="MFS_dom"/>
</dbReference>
<evidence type="ECO:0000256" key="4">
    <source>
        <dbReference type="ARBA" id="ARBA00023136"/>
    </source>
</evidence>
<feature type="transmembrane region" description="Helical" evidence="6">
    <location>
        <begin position="325"/>
        <end position="349"/>
    </location>
</feature>
<reference evidence="8 9" key="1">
    <citation type="submission" date="2014-02" db="EMBL/GenBank/DDBJ databases">
        <title>The genome sequence of Colletotrichum fioriniae PJ7.</title>
        <authorList>
            <person name="Baroncelli R."/>
            <person name="Thon M.R."/>
        </authorList>
    </citation>
    <scope>NUCLEOTIDE SEQUENCE [LARGE SCALE GENOMIC DNA]</scope>
    <source>
        <strain evidence="8 9">PJ7</strain>
    </source>
</reference>
<dbReference type="SUPFAM" id="SSF103473">
    <property type="entry name" value="MFS general substrate transporter"/>
    <property type="match status" value="1"/>
</dbReference>
<evidence type="ECO:0000256" key="2">
    <source>
        <dbReference type="ARBA" id="ARBA00022692"/>
    </source>
</evidence>
<sequence length="691" mass="74940">MSGWKYAFALSKEEVARATPPGTAKLIVFFAVEHESSSGSRRSSNSLRRFPQPSEDPADPLNWAQWRKFALLLTVSLYSFAGNFTSSGIAPTLQLWFKAFPTDVRPFSDLTYFIAVNILFLGASNIWWVPLSNIFGRRPVLLAATLLMTIGTIACAVSTTYNGVLVSRLFQGIGAGASESVAPALIGEVFFVDERGRAMAIYTVFLAGGSLIGGIAGGYIGFQLGWFYIFYVGIALSAACFVTTLFFVPETLYDRVVSPSLDAAGPSQSPIDEKGMESHVEDAQSQVLDYRPFTFGRSLGFTHYHGGVVRNFLAPWKTLRLPGTWVVMFHYAGLVGGIVTISTVGPQLVAAPPYLWGANVGLINIGGVIGTGLGALYTYLLADAQLKKKVKSSGSGLAEAESRLPTMFPSLVIATGGFFVFGFTGQYPSKNGWVGLSAGFAMVSFGLMQLPSVGFNYLIDAYQHLAGDCFVMVTIMRAIIAFAWTFFVAHWVEEKGTSEPFGIFGCFYKCDCSHAQSHAITQYMTPLHCSAYGSVAKTSYSTFARPQRQDGHVGNQMALDFGPTDRDHLIGGTRTPHVLRHDRRAAEAHARTQHQHDPQAPPHRRGRQRRGTADVGKLAVEHQAQDARRHVQVAGALDLDERVVEGVELGRGDGVPRRGHEAEHRGPAFGLGKVEAPVCGAEQGKQAREEG</sequence>
<comment type="subcellular location">
    <subcellularLocation>
        <location evidence="1">Membrane</location>
        <topology evidence="1">Multi-pass membrane protein</topology>
    </subcellularLocation>
</comment>
<dbReference type="PANTHER" id="PTHR23502">
    <property type="entry name" value="MAJOR FACILITATOR SUPERFAMILY"/>
    <property type="match status" value="1"/>
</dbReference>
<feature type="transmembrane region" description="Helical" evidence="6">
    <location>
        <begin position="436"/>
        <end position="458"/>
    </location>
</feature>
<evidence type="ECO:0000256" key="3">
    <source>
        <dbReference type="ARBA" id="ARBA00022989"/>
    </source>
</evidence>
<dbReference type="InterPro" id="IPR005829">
    <property type="entry name" value="Sugar_transporter_CS"/>
</dbReference>
<dbReference type="PROSITE" id="PS50850">
    <property type="entry name" value="MFS"/>
    <property type="match status" value="1"/>
</dbReference>
<dbReference type="Gene3D" id="1.20.1250.20">
    <property type="entry name" value="MFS general substrate transporter like domains"/>
    <property type="match status" value="1"/>
</dbReference>
<feature type="transmembrane region" description="Helical" evidence="6">
    <location>
        <begin position="361"/>
        <end position="382"/>
    </location>
</feature>
<dbReference type="GO" id="GO:0022857">
    <property type="term" value="F:transmembrane transporter activity"/>
    <property type="evidence" value="ECO:0007669"/>
    <property type="project" value="InterPro"/>
</dbReference>
<feature type="transmembrane region" description="Helical" evidence="6">
    <location>
        <begin position="403"/>
        <end position="424"/>
    </location>
</feature>
<dbReference type="KEGG" id="cfj:CFIO01_00033"/>
<feature type="transmembrane region" description="Helical" evidence="6">
    <location>
        <begin position="140"/>
        <end position="161"/>
    </location>
</feature>
<protein>
    <submittedName>
        <fullName evidence="8">Major facilitator superfamily transporter</fullName>
    </submittedName>
</protein>
<keyword evidence="9" id="KW-1185">Reference proteome</keyword>
<dbReference type="EMBL" id="JARH01000012">
    <property type="protein sequence ID" value="EXF86336.1"/>
    <property type="molecule type" value="Genomic_DNA"/>
</dbReference>
<evidence type="ECO:0000256" key="1">
    <source>
        <dbReference type="ARBA" id="ARBA00004141"/>
    </source>
</evidence>
<evidence type="ECO:0000313" key="9">
    <source>
        <dbReference type="Proteomes" id="UP000020467"/>
    </source>
</evidence>
<dbReference type="InterPro" id="IPR036259">
    <property type="entry name" value="MFS_trans_sf"/>
</dbReference>
<feature type="domain" description="Major facilitator superfamily (MFS) profile" evidence="7">
    <location>
        <begin position="71"/>
        <end position="549"/>
    </location>
</feature>
<name>A0A010S0B7_9PEZI</name>
<feature type="transmembrane region" description="Helical" evidence="6">
    <location>
        <begin position="110"/>
        <end position="128"/>
    </location>
</feature>
<evidence type="ECO:0000313" key="8">
    <source>
        <dbReference type="EMBL" id="EXF86336.1"/>
    </source>
</evidence>
<gene>
    <name evidence="8" type="ORF">CFIO01_00033</name>
</gene>
<proteinExistence type="predicted"/>
<feature type="compositionally biased region" description="Basic and acidic residues" evidence="5">
    <location>
        <begin position="650"/>
        <end position="666"/>
    </location>
</feature>
<feature type="transmembrane region" description="Helical" evidence="6">
    <location>
        <begin position="470"/>
        <end position="492"/>
    </location>
</feature>
<dbReference type="PROSITE" id="PS00217">
    <property type="entry name" value="SUGAR_TRANSPORT_2"/>
    <property type="match status" value="1"/>
</dbReference>
<dbReference type="AlphaFoldDB" id="A0A010S0B7"/>
<feature type="compositionally biased region" description="Basic and acidic residues" evidence="5">
    <location>
        <begin position="585"/>
        <end position="597"/>
    </location>
</feature>
<dbReference type="OrthoDB" id="2533084at2759"/>
<organism evidence="8 9">
    <name type="scientific">Colletotrichum fioriniae PJ7</name>
    <dbReference type="NCBI Taxonomy" id="1445577"/>
    <lineage>
        <taxon>Eukaryota</taxon>
        <taxon>Fungi</taxon>
        <taxon>Dikarya</taxon>
        <taxon>Ascomycota</taxon>
        <taxon>Pezizomycotina</taxon>
        <taxon>Sordariomycetes</taxon>
        <taxon>Hypocreomycetidae</taxon>
        <taxon>Glomerellales</taxon>
        <taxon>Glomerellaceae</taxon>
        <taxon>Colletotrichum</taxon>
        <taxon>Colletotrichum acutatum species complex</taxon>
    </lineage>
</organism>
<dbReference type="Proteomes" id="UP000020467">
    <property type="component" value="Unassembled WGS sequence"/>
</dbReference>
<feature type="transmembrane region" description="Helical" evidence="6">
    <location>
        <begin position="173"/>
        <end position="192"/>
    </location>
</feature>
<feature type="transmembrane region" description="Helical" evidence="6">
    <location>
        <begin position="226"/>
        <end position="248"/>
    </location>
</feature>
<dbReference type="HOGENOM" id="CLU_008455_13_6_1"/>
<dbReference type="InterPro" id="IPR011701">
    <property type="entry name" value="MFS"/>
</dbReference>
<feature type="region of interest" description="Disordered" evidence="5">
    <location>
        <begin position="585"/>
        <end position="614"/>
    </location>
</feature>
<dbReference type="GO" id="GO:0005886">
    <property type="term" value="C:plasma membrane"/>
    <property type="evidence" value="ECO:0007669"/>
    <property type="project" value="TreeGrafter"/>
</dbReference>
<evidence type="ECO:0000256" key="5">
    <source>
        <dbReference type="SAM" id="MobiDB-lite"/>
    </source>
</evidence>
<keyword evidence="4 6" id="KW-0472">Membrane</keyword>
<dbReference type="PANTHER" id="PTHR23502:SF181">
    <property type="entry name" value="MAJOR FACILITATOR SUPERFAMILY (MFS) PROFILE DOMAIN-CONTAINING PROTEIN"/>
    <property type="match status" value="1"/>
</dbReference>
<keyword evidence="3 6" id="KW-1133">Transmembrane helix</keyword>
<comment type="caution">
    <text evidence="8">The sequence shown here is derived from an EMBL/GenBank/DDBJ whole genome shotgun (WGS) entry which is preliminary data.</text>
</comment>
<feature type="transmembrane region" description="Helical" evidence="6">
    <location>
        <begin position="69"/>
        <end position="90"/>
    </location>
</feature>
<dbReference type="GO" id="GO:0140115">
    <property type="term" value="P:export across plasma membrane"/>
    <property type="evidence" value="ECO:0007669"/>
    <property type="project" value="UniProtKB-ARBA"/>
</dbReference>
<feature type="region of interest" description="Disordered" evidence="5">
    <location>
        <begin position="650"/>
        <end position="691"/>
    </location>
</feature>
<accession>A0A010S0B7</accession>
<evidence type="ECO:0000256" key="6">
    <source>
        <dbReference type="SAM" id="Phobius"/>
    </source>
</evidence>